<comment type="caution">
    <text evidence="1">The sequence shown here is derived from an EMBL/GenBank/DDBJ whole genome shotgun (WGS) entry which is preliminary data.</text>
</comment>
<evidence type="ECO:0000313" key="2">
    <source>
        <dbReference type="Proteomes" id="UP000031668"/>
    </source>
</evidence>
<protein>
    <submittedName>
        <fullName evidence="1">Uncharacterized protein</fullName>
    </submittedName>
</protein>
<gene>
    <name evidence="1" type="ORF">RF11_10125</name>
</gene>
<evidence type="ECO:0000313" key="1">
    <source>
        <dbReference type="EMBL" id="KII66020.1"/>
    </source>
</evidence>
<name>A0A0C2MNS8_THEKT</name>
<dbReference type="EMBL" id="JWZT01003622">
    <property type="protein sequence ID" value="KII66020.1"/>
    <property type="molecule type" value="Genomic_DNA"/>
</dbReference>
<dbReference type="Proteomes" id="UP000031668">
    <property type="component" value="Unassembled WGS sequence"/>
</dbReference>
<keyword evidence="2" id="KW-1185">Reference proteome</keyword>
<dbReference type="AlphaFoldDB" id="A0A0C2MNS8"/>
<organism evidence="1 2">
    <name type="scientific">Thelohanellus kitauei</name>
    <name type="common">Myxosporean</name>
    <dbReference type="NCBI Taxonomy" id="669202"/>
    <lineage>
        <taxon>Eukaryota</taxon>
        <taxon>Metazoa</taxon>
        <taxon>Cnidaria</taxon>
        <taxon>Myxozoa</taxon>
        <taxon>Myxosporea</taxon>
        <taxon>Bivalvulida</taxon>
        <taxon>Platysporina</taxon>
        <taxon>Myxobolidae</taxon>
        <taxon>Thelohanellus</taxon>
    </lineage>
</organism>
<sequence length="301" mass="34085">MTWNPPNSNTLPFRRFNGSSNAISDTPNHSTCSSSNVLVQSRHVDISQLGPYYFRQFNDQIDQPHFVESHKKDGSNPKNINVCIFNDSAAKSLKVQAHINVCDFIILQDLLPGNAYQQRYPNNTPFDNFNCQTGNENQITDIWDEFPQIRINKSQKLFDNTNDPSDRTMVNDENANPGGCDFLHKHVKYGDISSGDGNKNCQNTGLRKTHTPIPEVPDIDFAIEDENSNHSGDRVSSNDNIKLFTEINNLRRDDINLSTTFTPESYGFFAQAMPHSSDPLYQKLTEFFRGSKAFLDDSPPK</sequence>
<reference evidence="1 2" key="1">
    <citation type="journal article" date="2014" name="Genome Biol. Evol.">
        <title>The genome of the myxosporean Thelohanellus kitauei shows adaptations to nutrient acquisition within its fish host.</title>
        <authorList>
            <person name="Yang Y."/>
            <person name="Xiong J."/>
            <person name="Zhou Z."/>
            <person name="Huo F."/>
            <person name="Miao W."/>
            <person name="Ran C."/>
            <person name="Liu Y."/>
            <person name="Zhang J."/>
            <person name="Feng J."/>
            <person name="Wang M."/>
            <person name="Wang M."/>
            <person name="Wang L."/>
            <person name="Yao B."/>
        </authorList>
    </citation>
    <scope>NUCLEOTIDE SEQUENCE [LARGE SCALE GENOMIC DNA]</scope>
    <source>
        <strain evidence="1">Wuqing</strain>
    </source>
</reference>
<proteinExistence type="predicted"/>
<accession>A0A0C2MNS8</accession>